<sequence>MLRSIHHAAIICSDYAVSKRFYTETLGLVVIAEHYRETRQSYKLDLALPDGGQIELFSFPDAPPRPSRPEAQGLRHLAFAVDDVAACKTALEAKGIAVEPIRMDEYTGRHFTFFADPDGLPLELYEREPDARMDHRSDPVR</sequence>
<evidence type="ECO:0000313" key="4">
    <source>
        <dbReference type="Proteomes" id="UP000237068"/>
    </source>
</evidence>
<dbReference type="OrthoDB" id="9795618at2"/>
<evidence type="ECO:0000313" key="3">
    <source>
        <dbReference type="EMBL" id="POH82919.1"/>
    </source>
</evidence>
<dbReference type="PANTHER" id="PTHR36113:SF6">
    <property type="entry name" value="FOSFOMYCIN RESISTANCE PROTEIN FOSX"/>
    <property type="match status" value="1"/>
</dbReference>
<keyword evidence="1" id="KW-0479">Metal-binding</keyword>
<dbReference type="SUPFAM" id="SSF54593">
    <property type="entry name" value="Glyoxalase/Bleomycin resistance protein/Dihydroxybiphenyl dioxygenase"/>
    <property type="match status" value="1"/>
</dbReference>
<dbReference type="EMBL" id="PPXG01000004">
    <property type="protein sequence ID" value="POH82919.1"/>
    <property type="molecule type" value="Genomic_DNA"/>
</dbReference>
<dbReference type="InterPro" id="IPR051332">
    <property type="entry name" value="Fosfomycin_Res_Enzymes"/>
</dbReference>
<feature type="domain" description="VOC" evidence="2">
    <location>
        <begin position="4"/>
        <end position="127"/>
    </location>
</feature>
<dbReference type="InterPro" id="IPR037478">
    <property type="entry name" value="YwkD-like_dom"/>
</dbReference>
<accession>A0A2S4ANE9</accession>
<dbReference type="GO" id="GO:0046872">
    <property type="term" value="F:metal ion binding"/>
    <property type="evidence" value="ECO:0007669"/>
    <property type="project" value="UniProtKB-KW"/>
</dbReference>
<dbReference type="Pfam" id="PF00903">
    <property type="entry name" value="Glyoxalase"/>
    <property type="match status" value="1"/>
</dbReference>
<dbReference type="NCBIfam" id="NF008551">
    <property type="entry name" value="PRK11478.1"/>
    <property type="match status" value="1"/>
</dbReference>
<name>A0A2S4ANE9_STUST</name>
<dbReference type="InterPro" id="IPR004360">
    <property type="entry name" value="Glyas_Fos-R_dOase_dom"/>
</dbReference>
<evidence type="ECO:0000256" key="1">
    <source>
        <dbReference type="ARBA" id="ARBA00022723"/>
    </source>
</evidence>
<dbReference type="CDD" id="cd08352">
    <property type="entry name" value="VOC_Bs_YwkD_like"/>
    <property type="match status" value="1"/>
</dbReference>
<dbReference type="InterPro" id="IPR029068">
    <property type="entry name" value="Glyas_Bleomycin-R_OHBP_Dase"/>
</dbReference>
<dbReference type="RefSeq" id="WP_103456294.1">
    <property type="nucleotide sequence ID" value="NZ_JAMOHQ010000004.1"/>
</dbReference>
<comment type="caution">
    <text evidence="3">The sequence shown here is derived from an EMBL/GenBank/DDBJ whole genome shotgun (WGS) entry which is preliminary data.</text>
</comment>
<gene>
    <name evidence="3" type="ORF">CXK91_12035</name>
</gene>
<dbReference type="AlphaFoldDB" id="A0A2S4ANE9"/>
<evidence type="ECO:0000259" key="2">
    <source>
        <dbReference type="PROSITE" id="PS51819"/>
    </source>
</evidence>
<dbReference type="PANTHER" id="PTHR36113">
    <property type="entry name" value="LYASE, PUTATIVE-RELATED-RELATED"/>
    <property type="match status" value="1"/>
</dbReference>
<dbReference type="Proteomes" id="UP000237068">
    <property type="component" value="Unassembled WGS sequence"/>
</dbReference>
<proteinExistence type="predicted"/>
<dbReference type="PROSITE" id="PS51819">
    <property type="entry name" value="VOC"/>
    <property type="match status" value="1"/>
</dbReference>
<dbReference type="InterPro" id="IPR037523">
    <property type="entry name" value="VOC_core"/>
</dbReference>
<dbReference type="Gene3D" id="3.10.180.10">
    <property type="entry name" value="2,3-Dihydroxybiphenyl 1,2-Dioxygenase, domain 1"/>
    <property type="match status" value="1"/>
</dbReference>
<protein>
    <submittedName>
        <fullName evidence="3">VOC family protein</fullName>
    </submittedName>
</protein>
<reference evidence="3 4" key="1">
    <citation type="submission" date="2018-01" db="EMBL/GenBank/DDBJ databases">
        <title>Denitrification phenotypes of diverse strains of Pseudomonas stutzeri.</title>
        <authorList>
            <person name="Milligan D.A."/>
            <person name="Bergaust L."/>
            <person name="Bakken L.R."/>
            <person name="Frostegard A."/>
        </authorList>
    </citation>
    <scope>NUCLEOTIDE SEQUENCE [LARGE SCALE GENOMIC DNA]</scope>
    <source>
        <strain evidence="3 4">24a13</strain>
    </source>
</reference>
<organism evidence="3 4">
    <name type="scientific">Stutzerimonas stutzeri</name>
    <name type="common">Pseudomonas stutzeri</name>
    <dbReference type="NCBI Taxonomy" id="316"/>
    <lineage>
        <taxon>Bacteria</taxon>
        <taxon>Pseudomonadati</taxon>
        <taxon>Pseudomonadota</taxon>
        <taxon>Gammaproteobacteria</taxon>
        <taxon>Pseudomonadales</taxon>
        <taxon>Pseudomonadaceae</taxon>
        <taxon>Stutzerimonas</taxon>
    </lineage>
</organism>